<dbReference type="EMBL" id="CP002623">
    <property type="protein sequence ID" value="AEI94237.1"/>
    <property type="molecule type" value="Genomic_DNA"/>
</dbReference>
<dbReference type="AlphaFoldDB" id="F7ZAP1"/>
<dbReference type="STRING" id="391595.RLO149_c022620"/>
<protein>
    <recommendedName>
        <fullName evidence="4">Lipoprotein</fullName>
    </recommendedName>
</protein>
<sequence length="168" mass="18090">MRITIPALLVSAVFLAGCGSSANPMNWFGNDAPDESVLEPIDAANPLIPESDGVFQNRRNQIAIYPGTTIDAIADLTLERVPGGVLIRATGLASTQGPFNARLTPSNEDELPEDGVLTYQLQAQYTQIAGGTPETREVTVARTLTDQELSGTRTIRVEGLQNALERRR</sequence>
<dbReference type="PROSITE" id="PS51257">
    <property type="entry name" value="PROKAR_LIPOPROTEIN"/>
    <property type="match status" value="1"/>
</dbReference>
<dbReference type="KEGG" id="rli:RLO149_c022620"/>
<reference evidence="2 3" key="1">
    <citation type="journal article" date="2011" name="BMC Genomics">
        <title>Comparative genome analysis and genome-guided physiological analysis of Roseobacter litoralis.</title>
        <authorList>
            <person name="Kalhoefer D."/>
            <person name="Thole S."/>
            <person name="Voget S."/>
            <person name="Lehmann R."/>
            <person name="Liesegang H."/>
            <person name="Wollher A."/>
            <person name="Daniel R."/>
            <person name="Simon M."/>
            <person name="Brinkhoff T."/>
        </authorList>
    </citation>
    <scope>NUCLEOTIDE SEQUENCE [LARGE SCALE GENOMIC DNA]</scope>
    <source>
        <strain evidence="3">ATCC 49566 / DSM 6996 / JCM 21268 / NBRC 15278 / OCh 149</strain>
    </source>
</reference>
<dbReference type="OrthoDB" id="7773807at2"/>
<feature type="signal peptide" evidence="1">
    <location>
        <begin position="1"/>
        <end position="22"/>
    </location>
</feature>
<evidence type="ECO:0000256" key="1">
    <source>
        <dbReference type="SAM" id="SignalP"/>
    </source>
</evidence>
<dbReference type="Proteomes" id="UP000001353">
    <property type="component" value="Chromosome"/>
</dbReference>
<dbReference type="eggNOG" id="ENOG5032YYC">
    <property type="taxonomic scope" value="Bacteria"/>
</dbReference>
<name>F7ZAP1_ROSLO</name>
<evidence type="ECO:0008006" key="4">
    <source>
        <dbReference type="Google" id="ProtNLM"/>
    </source>
</evidence>
<accession>F7ZAP1</accession>
<proteinExistence type="predicted"/>
<organism evidence="2 3">
    <name type="scientific">Roseobacter litoralis (strain ATCC 49566 / DSM 6996 / JCM 21268 / NBRC 15278 / OCh 149)</name>
    <dbReference type="NCBI Taxonomy" id="391595"/>
    <lineage>
        <taxon>Bacteria</taxon>
        <taxon>Pseudomonadati</taxon>
        <taxon>Pseudomonadota</taxon>
        <taxon>Alphaproteobacteria</taxon>
        <taxon>Rhodobacterales</taxon>
        <taxon>Roseobacteraceae</taxon>
        <taxon>Roseobacter</taxon>
    </lineage>
</organism>
<dbReference type="RefSeq" id="WP_013962161.1">
    <property type="nucleotide sequence ID" value="NC_015730.1"/>
</dbReference>
<dbReference type="HOGENOM" id="CLU_135047_0_0_5"/>
<evidence type="ECO:0000313" key="3">
    <source>
        <dbReference type="Proteomes" id="UP000001353"/>
    </source>
</evidence>
<keyword evidence="3" id="KW-1185">Reference proteome</keyword>
<gene>
    <name evidence="2" type="ordered locus">RLO149_c022620</name>
</gene>
<feature type="chain" id="PRO_5003373120" description="Lipoprotein" evidence="1">
    <location>
        <begin position="23"/>
        <end position="168"/>
    </location>
</feature>
<evidence type="ECO:0000313" key="2">
    <source>
        <dbReference type="EMBL" id="AEI94237.1"/>
    </source>
</evidence>
<keyword evidence="1" id="KW-0732">Signal</keyword>